<keyword evidence="5 8" id="KW-0547">Nucleotide-binding</keyword>
<dbReference type="InterPro" id="IPR002650">
    <property type="entry name" value="Sulphate_adenylyltransferase"/>
</dbReference>
<keyword evidence="13" id="KW-1185">Reference proteome</keyword>
<dbReference type="GO" id="GO:0005524">
    <property type="term" value="F:ATP binding"/>
    <property type="evidence" value="ECO:0007669"/>
    <property type="project" value="UniProtKB-UniRule"/>
</dbReference>
<dbReference type="Pfam" id="PF01747">
    <property type="entry name" value="ATP-sulfurylase"/>
    <property type="match status" value="1"/>
</dbReference>
<comment type="catalytic activity">
    <reaction evidence="7">
        <text>sulfate + ATP + H(+) = adenosine 5'-phosphosulfate + diphosphate</text>
        <dbReference type="Rhea" id="RHEA:18133"/>
        <dbReference type="ChEBI" id="CHEBI:15378"/>
        <dbReference type="ChEBI" id="CHEBI:16189"/>
        <dbReference type="ChEBI" id="CHEBI:30616"/>
        <dbReference type="ChEBI" id="CHEBI:33019"/>
        <dbReference type="ChEBI" id="CHEBI:58243"/>
        <dbReference type="EC" id="2.7.7.4"/>
    </reaction>
</comment>
<evidence type="ECO:0000256" key="1">
    <source>
        <dbReference type="ARBA" id="ARBA00001823"/>
    </source>
</evidence>
<evidence type="ECO:0000256" key="4">
    <source>
        <dbReference type="ARBA" id="ARBA00022695"/>
    </source>
</evidence>
<comment type="function">
    <text evidence="8">Catalyzes the synthesis of activated sulfate.</text>
</comment>
<dbReference type="RefSeq" id="WP_045999166.1">
    <property type="nucleotide sequence ID" value="NZ_VDDC01000015.1"/>
</dbReference>
<feature type="domain" description="ATP-sulfurylase PUA-like" evidence="11">
    <location>
        <begin position="4"/>
        <end position="160"/>
    </location>
</feature>
<comment type="pathway">
    <text evidence="2 8">Sulfur metabolism; hydrogen sulfide biosynthesis; sulfite from sulfate: step 2/3.</text>
</comment>
<evidence type="ECO:0000256" key="2">
    <source>
        <dbReference type="ARBA" id="ARBA00004806"/>
    </source>
</evidence>
<dbReference type="FunFam" id="3.40.50.300:FF:000802">
    <property type="entry name" value="Sulfate adenylyltransferase"/>
    <property type="match status" value="1"/>
</dbReference>
<dbReference type="HAMAP" id="MF_00065">
    <property type="entry name" value="Adenylyl_sulf_kinase"/>
    <property type="match status" value="1"/>
</dbReference>
<dbReference type="GO" id="GO:0005737">
    <property type="term" value="C:cytoplasm"/>
    <property type="evidence" value="ECO:0007669"/>
    <property type="project" value="TreeGrafter"/>
</dbReference>
<dbReference type="GeneID" id="97047947"/>
<dbReference type="InterPro" id="IPR050512">
    <property type="entry name" value="Sulf_AdTrans/APS_kinase"/>
</dbReference>
<keyword evidence="4 12" id="KW-0548">Nucleotidyltransferase</keyword>
<evidence type="ECO:0000256" key="5">
    <source>
        <dbReference type="ARBA" id="ARBA00022741"/>
    </source>
</evidence>
<comment type="similarity">
    <text evidence="8">Belongs to the APS kinase family.</text>
</comment>
<reference evidence="12 13" key="1">
    <citation type="submission" date="2019-06" db="EMBL/GenBank/DDBJ databases">
        <authorList>
            <person name="Li J."/>
        </authorList>
    </citation>
    <scope>NUCLEOTIDE SEQUENCE [LARGE SCALE GENOMIC DNA]</scope>
    <source>
        <strain evidence="12 13">CGMCC 1.8012</strain>
    </source>
</reference>
<keyword evidence="8 12" id="KW-0418">Kinase</keyword>
<protein>
    <recommendedName>
        <fullName evidence="8">Adenylyl-sulfate kinase</fullName>
        <ecNumber evidence="8">2.7.1.25</ecNumber>
    </recommendedName>
    <alternativeName>
        <fullName evidence="8">APS kinase</fullName>
    </alternativeName>
    <alternativeName>
        <fullName evidence="8">ATP adenosine-5'-phosphosulfate 3'-phosphotransferase</fullName>
    </alternativeName>
    <alternativeName>
        <fullName evidence="8">Adenosine-5'-phosphosulfate kinase</fullName>
    </alternativeName>
</protein>
<dbReference type="SUPFAM" id="SSF88697">
    <property type="entry name" value="PUA domain-like"/>
    <property type="match status" value="1"/>
</dbReference>
<evidence type="ECO:0000256" key="8">
    <source>
        <dbReference type="HAMAP-Rule" id="MF_00065"/>
    </source>
</evidence>
<dbReference type="Gene3D" id="3.40.50.300">
    <property type="entry name" value="P-loop containing nucleotide triphosphate hydrolases"/>
    <property type="match status" value="1"/>
</dbReference>
<dbReference type="GO" id="GO:0004020">
    <property type="term" value="F:adenylylsulfate kinase activity"/>
    <property type="evidence" value="ECO:0007669"/>
    <property type="project" value="UniProtKB-UniRule"/>
</dbReference>
<dbReference type="EC" id="2.7.1.25" evidence="8"/>
<keyword evidence="3 8" id="KW-0808">Transferase</keyword>
<accession>A0A5C4R677</accession>
<dbReference type="PANTHER" id="PTHR42700:SF1">
    <property type="entry name" value="SULFATE ADENYLYLTRANSFERASE"/>
    <property type="match status" value="1"/>
</dbReference>
<dbReference type="Gene3D" id="3.40.50.620">
    <property type="entry name" value="HUPs"/>
    <property type="match status" value="1"/>
</dbReference>
<dbReference type="NCBIfam" id="NF003013">
    <property type="entry name" value="PRK03846.1"/>
    <property type="match status" value="1"/>
</dbReference>
<dbReference type="GO" id="GO:0004781">
    <property type="term" value="F:sulfate adenylyltransferase (ATP) activity"/>
    <property type="evidence" value="ECO:0007669"/>
    <property type="project" value="UniProtKB-EC"/>
</dbReference>
<dbReference type="InterPro" id="IPR014729">
    <property type="entry name" value="Rossmann-like_a/b/a_fold"/>
</dbReference>
<feature type="domain" description="APS kinase" evidence="9">
    <location>
        <begin position="391"/>
        <end position="543"/>
    </location>
</feature>
<gene>
    <name evidence="8" type="primary">cysC</name>
    <name evidence="12" type="ORF">FHD67_09945</name>
</gene>
<evidence type="ECO:0000259" key="10">
    <source>
        <dbReference type="Pfam" id="PF01747"/>
    </source>
</evidence>
<sequence length="569" mass="62956">MTLPKHAPIPELYVSEASAAALKDDAGRMPSWDLTPRQICDLELLMNGGFNPLKGFLTQADYDGVVSDMRLTSGALWPMPITLDVSEKFAEGLEPGTDIALRDQEGVILAIMSLTDKWVPNKALEAEKVFGADDLAHPAVNYLHNVAGPVYLGGPVKGLQAPTHYDFRARRNTPNELRTMFKKLGWSRVVAFQTRNPLHRAHQELTFRAAREAQANLLIHPVVGMTKPGDVDHFTRVRCYEAVLDKYPAATTNLSLLNLAMRMAGPREAVWHGLIRANHGVTHFIVGRDHAGPGKNSQGQDFYGPYDAQELFKAHQSEIGVEMVDFKHMVYVQEKAQYFPANEIPEGSTVLDISGTELRRRLREGLDIPEWFSFPEVVQQLRRTSPPRANQGFTVFFTGLSGSGKSTVANALMVKLMEMGGRPVSLLDGDVVRKHLSSELGFSKEHRDINIKRIGYVASEITKNGGIAICAPIAPYTATRRAVREMVEAGGAFVEVHVATPLEECERRDRKGLYKLAREGKIKEFTGISDPYEEPANPELRVDTTDIDVDSAAHQVLLKLESMGLIGLS</sequence>
<evidence type="ECO:0000259" key="11">
    <source>
        <dbReference type="Pfam" id="PF14306"/>
    </source>
</evidence>
<dbReference type="GO" id="GO:0070814">
    <property type="term" value="P:hydrogen sulfide biosynthetic process"/>
    <property type="evidence" value="ECO:0007669"/>
    <property type="project" value="UniProtKB-UniRule"/>
</dbReference>
<dbReference type="NCBIfam" id="TIGR00339">
    <property type="entry name" value="sopT"/>
    <property type="match status" value="1"/>
</dbReference>
<dbReference type="Pfam" id="PF14306">
    <property type="entry name" value="PUA_2"/>
    <property type="match status" value="1"/>
</dbReference>
<dbReference type="GO" id="GO:0010134">
    <property type="term" value="P:sulfate assimilation via adenylyl sulfate reduction"/>
    <property type="evidence" value="ECO:0007669"/>
    <property type="project" value="TreeGrafter"/>
</dbReference>
<comment type="catalytic activity">
    <reaction evidence="1 8">
        <text>adenosine 5'-phosphosulfate + ATP = 3'-phosphoadenylyl sulfate + ADP + H(+)</text>
        <dbReference type="Rhea" id="RHEA:24152"/>
        <dbReference type="ChEBI" id="CHEBI:15378"/>
        <dbReference type="ChEBI" id="CHEBI:30616"/>
        <dbReference type="ChEBI" id="CHEBI:58243"/>
        <dbReference type="ChEBI" id="CHEBI:58339"/>
        <dbReference type="ChEBI" id="CHEBI:456216"/>
        <dbReference type="EC" id="2.7.1.25"/>
    </reaction>
</comment>
<dbReference type="SUPFAM" id="SSF52374">
    <property type="entry name" value="Nucleotidylyl transferase"/>
    <property type="match status" value="1"/>
</dbReference>
<dbReference type="EMBL" id="VDDC01000015">
    <property type="protein sequence ID" value="TNH39473.1"/>
    <property type="molecule type" value="Genomic_DNA"/>
</dbReference>
<evidence type="ECO:0000256" key="3">
    <source>
        <dbReference type="ARBA" id="ARBA00022679"/>
    </source>
</evidence>
<dbReference type="NCBIfam" id="TIGR00455">
    <property type="entry name" value="apsK"/>
    <property type="match status" value="1"/>
</dbReference>
<dbReference type="InterPro" id="IPR025980">
    <property type="entry name" value="ATP-Sase_PUA-like_dom"/>
</dbReference>
<dbReference type="UniPathway" id="UPA00140">
    <property type="reaction ID" value="UER00205"/>
</dbReference>
<dbReference type="InterPro" id="IPR002891">
    <property type="entry name" value="APS"/>
</dbReference>
<dbReference type="NCBIfam" id="NF004040">
    <property type="entry name" value="PRK05537.1"/>
    <property type="match status" value="1"/>
</dbReference>
<dbReference type="SUPFAM" id="SSF52540">
    <property type="entry name" value="P-loop containing nucleoside triphosphate hydrolases"/>
    <property type="match status" value="1"/>
</dbReference>
<dbReference type="AlphaFoldDB" id="A0A5C4R677"/>
<dbReference type="PANTHER" id="PTHR42700">
    <property type="entry name" value="SULFATE ADENYLYLTRANSFERASE"/>
    <property type="match status" value="1"/>
</dbReference>
<keyword evidence="8" id="KW-0597">Phosphoprotein</keyword>
<evidence type="ECO:0000256" key="7">
    <source>
        <dbReference type="ARBA" id="ARBA00049370"/>
    </source>
</evidence>
<comment type="caution">
    <text evidence="12">The sequence shown here is derived from an EMBL/GenBank/DDBJ whole genome shotgun (WGS) entry which is preliminary data.</text>
</comment>
<dbReference type="GO" id="GO:0019379">
    <property type="term" value="P:sulfate assimilation, phosphoadenylyl sulfate reduction by phosphoadenylyl-sulfate reductase (thioredoxin)"/>
    <property type="evidence" value="ECO:0007669"/>
    <property type="project" value="TreeGrafter"/>
</dbReference>
<comment type="caution">
    <text evidence="8">Lacks conserved residue(s) required for the propagation of feature annotation.</text>
</comment>
<dbReference type="CDD" id="cd00517">
    <property type="entry name" value="ATPS"/>
    <property type="match status" value="1"/>
</dbReference>
<name>A0A5C4R677_9RHOB</name>
<dbReference type="CDD" id="cd02027">
    <property type="entry name" value="APSK"/>
    <property type="match status" value="1"/>
</dbReference>
<feature type="domain" description="Sulphate adenylyltransferase catalytic" evidence="10">
    <location>
        <begin position="171"/>
        <end position="383"/>
    </location>
</feature>
<organism evidence="12 13">
    <name type="scientific">Paracoccus haeundaensis</name>
    <dbReference type="NCBI Taxonomy" id="225362"/>
    <lineage>
        <taxon>Bacteria</taxon>
        <taxon>Pseudomonadati</taxon>
        <taxon>Pseudomonadota</taxon>
        <taxon>Alphaproteobacteria</taxon>
        <taxon>Rhodobacterales</taxon>
        <taxon>Paracoccaceae</taxon>
        <taxon>Paracoccus</taxon>
    </lineage>
</organism>
<dbReference type="Pfam" id="PF01583">
    <property type="entry name" value="APS_kinase"/>
    <property type="match status" value="1"/>
</dbReference>
<dbReference type="InterPro" id="IPR027417">
    <property type="entry name" value="P-loop_NTPase"/>
</dbReference>
<feature type="binding site" evidence="8">
    <location>
        <begin position="399"/>
        <end position="406"/>
    </location>
    <ligand>
        <name>ATP</name>
        <dbReference type="ChEBI" id="CHEBI:30616"/>
    </ligand>
</feature>
<evidence type="ECO:0000313" key="12">
    <source>
        <dbReference type="EMBL" id="TNH39473.1"/>
    </source>
</evidence>
<dbReference type="Proteomes" id="UP000304880">
    <property type="component" value="Unassembled WGS sequence"/>
</dbReference>
<dbReference type="Gene3D" id="3.10.400.10">
    <property type="entry name" value="Sulfate adenylyltransferase"/>
    <property type="match status" value="1"/>
</dbReference>
<keyword evidence="6 8" id="KW-0067">ATP-binding</keyword>
<evidence type="ECO:0000313" key="13">
    <source>
        <dbReference type="Proteomes" id="UP000304880"/>
    </source>
</evidence>
<dbReference type="InterPro" id="IPR015947">
    <property type="entry name" value="PUA-like_sf"/>
</dbReference>
<proteinExistence type="inferred from homology"/>
<dbReference type="InterPro" id="IPR024951">
    <property type="entry name" value="Sulfurylase_cat_dom"/>
</dbReference>
<evidence type="ECO:0000259" key="9">
    <source>
        <dbReference type="Pfam" id="PF01583"/>
    </source>
</evidence>
<dbReference type="InterPro" id="IPR059117">
    <property type="entry name" value="APS_kinase_dom"/>
</dbReference>
<dbReference type="FunFam" id="3.40.50.620:FF:000052">
    <property type="entry name" value="Sulfate adenylyltransferase"/>
    <property type="match status" value="1"/>
</dbReference>
<evidence type="ECO:0000256" key="6">
    <source>
        <dbReference type="ARBA" id="ARBA00022840"/>
    </source>
</evidence>